<sequence length="212" mass="22214">MGIGTALHYVGSVMLFVAMVLTIVVDISAPVVKNITFINLDLPGDADARMGVFGYCTTGGNGGDLVCSRSRVGYDPAKVLEGVDDADFSWGRADTTEALTRVFILHPVGTGVLAIALLLSLLPGSTIASILAAVVSAVAFVINAVAVIVTFVVVNLLLGEVREGTGDGRYGNAVWISLAAAALSLIATILLLFTCCAGRRRRARENRKSVRY</sequence>
<dbReference type="PANTHER" id="PTHR28013">
    <property type="entry name" value="PROTEIN DCV1-RELATED"/>
    <property type="match status" value="1"/>
</dbReference>
<dbReference type="Pfam" id="PF06687">
    <property type="entry name" value="SUR7"/>
    <property type="match status" value="1"/>
</dbReference>
<reference evidence="7" key="1">
    <citation type="journal article" date="2014" name="Genome Announc.">
        <title>Genome sequence and annotation of Acremonium chrysogenum, producer of the beta-lactam antibiotic cephalosporin C.</title>
        <authorList>
            <person name="Terfehr D."/>
            <person name="Dahlmann T.A."/>
            <person name="Specht T."/>
            <person name="Zadra I."/>
            <person name="Kuernsteiner H."/>
            <person name="Kueck U."/>
        </authorList>
    </citation>
    <scope>NUCLEOTIDE SEQUENCE [LARGE SCALE GENOMIC DNA]</scope>
    <source>
        <strain evidence="7">ATCC 11550 / CBS 779.69 / DSM 880 / IAM 14645 / JCM 23072 / IMI 49137</strain>
    </source>
</reference>
<evidence type="ECO:0000256" key="3">
    <source>
        <dbReference type="ARBA" id="ARBA00022989"/>
    </source>
</evidence>
<keyword evidence="3 5" id="KW-1133">Transmembrane helix</keyword>
<dbReference type="STRING" id="857340.A0A086T5X7"/>
<dbReference type="OrthoDB" id="2354757at2759"/>
<feature type="transmembrane region" description="Helical" evidence="5">
    <location>
        <begin position="7"/>
        <end position="32"/>
    </location>
</feature>
<dbReference type="InterPro" id="IPR051380">
    <property type="entry name" value="pH-response_reg_palI/RIM9"/>
</dbReference>
<feature type="transmembrane region" description="Helical" evidence="5">
    <location>
        <begin position="129"/>
        <end position="154"/>
    </location>
</feature>
<evidence type="ECO:0000313" key="6">
    <source>
        <dbReference type="EMBL" id="KFH44759.1"/>
    </source>
</evidence>
<dbReference type="PANTHER" id="PTHR28013:SF3">
    <property type="entry name" value="PROTEIN DCV1-RELATED"/>
    <property type="match status" value="1"/>
</dbReference>
<accession>A0A086T5X7</accession>
<name>A0A086T5X7_HAPC1</name>
<dbReference type="EMBL" id="JPKY01000043">
    <property type="protein sequence ID" value="KFH44759.1"/>
    <property type="molecule type" value="Genomic_DNA"/>
</dbReference>
<gene>
    <name evidence="6" type="ORF">ACRE_044530</name>
</gene>
<evidence type="ECO:0000256" key="1">
    <source>
        <dbReference type="ARBA" id="ARBA00004141"/>
    </source>
</evidence>
<comment type="subcellular location">
    <subcellularLocation>
        <location evidence="1">Membrane</location>
        <topology evidence="1">Multi-pass membrane protein</topology>
    </subcellularLocation>
</comment>
<comment type="caution">
    <text evidence="6">The sequence shown here is derived from an EMBL/GenBank/DDBJ whole genome shotgun (WGS) entry which is preliminary data.</text>
</comment>
<dbReference type="Proteomes" id="UP000029964">
    <property type="component" value="Unassembled WGS sequence"/>
</dbReference>
<organism evidence="6 7">
    <name type="scientific">Hapsidospora chrysogenum (strain ATCC 11550 / CBS 779.69 / DSM 880 / IAM 14645 / JCM 23072 / IMI 49137)</name>
    <name type="common">Acremonium chrysogenum</name>
    <dbReference type="NCBI Taxonomy" id="857340"/>
    <lineage>
        <taxon>Eukaryota</taxon>
        <taxon>Fungi</taxon>
        <taxon>Dikarya</taxon>
        <taxon>Ascomycota</taxon>
        <taxon>Pezizomycotina</taxon>
        <taxon>Sordariomycetes</taxon>
        <taxon>Hypocreomycetidae</taxon>
        <taxon>Hypocreales</taxon>
        <taxon>Bionectriaceae</taxon>
        <taxon>Hapsidospora</taxon>
    </lineage>
</organism>
<evidence type="ECO:0000256" key="4">
    <source>
        <dbReference type="ARBA" id="ARBA00023136"/>
    </source>
</evidence>
<proteinExistence type="predicted"/>
<evidence type="ECO:0000256" key="5">
    <source>
        <dbReference type="SAM" id="Phobius"/>
    </source>
</evidence>
<evidence type="ECO:0000256" key="2">
    <source>
        <dbReference type="ARBA" id="ARBA00022692"/>
    </source>
</evidence>
<feature type="transmembrane region" description="Helical" evidence="5">
    <location>
        <begin position="103"/>
        <end position="122"/>
    </location>
</feature>
<dbReference type="GO" id="GO:0032153">
    <property type="term" value="C:cell division site"/>
    <property type="evidence" value="ECO:0007669"/>
    <property type="project" value="TreeGrafter"/>
</dbReference>
<keyword evidence="2 5" id="KW-0812">Transmembrane</keyword>
<dbReference type="AlphaFoldDB" id="A0A086T5X7"/>
<dbReference type="HOGENOM" id="CLU_076420_0_0_1"/>
<feature type="transmembrane region" description="Helical" evidence="5">
    <location>
        <begin position="174"/>
        <end position="198"/>
    </location>
</feature>
<keyword evidence="4 5" id="KW-0472">Membrane</keyword>
<dbReference type="GO" id="GO:0005886">
    <property type="term" value="C:plasma membrane"/>
    <property type="evidence" value="ECO:0007669"/>
    <property type="project" value="InterPro"/>
</dbReference>
<keyword evidence="7" id="KW-1185">Reference proteome</keyword>
<dbReference type="GO" id="GO:0035838">
    <property type="term" value="C:growing cell tip"/>
    <property type="evidence" value="ECO:0007669"/>
    <property type="project" value="TreeGrafter"/>
</dbReference>
<evidence type="ECO:0000313" key="7">
    <source>
        <dbReference type="Proteomes" id="UP000029964"/>
    </source>
</evidence>
<dbReference type="InterPro" id="IPR009571">
    <property type="entry name" value="SUR7/Rim9-like_fungi"/>
</dbReference>
<protein>
    <submittedName>
        <fullName evidence="6">pH-response regulator protein palI/prr-like protein</fullName>
    </submittedName>
</protein>